<dbReference type="RefSeq" id="WP_322134420.1">
    <property type="nucleotide sequence ID" value="NZ_CP085036.1"/>
</dbReference>
<dbReference type="EMBL" id="JARXVQ010000001">
    <property type="protein sequence ID" value="MDH6182132.1"/>
    <property type="molecule type" value="Genomic_DNA"/>
</dbReference>
<keyword evidence="2" id="KW-1185">Reference proteome</keyword>
<protein>
    <submittedName>
        <fullName evidence="1">Uncharacterized protein</fullName>
    </submittedName>
</protein>
<accession>A0ABT6KSG5</accession>
<evidence type="ECO:0000313" key="1">
    <source>
        <dbReference type="EMBL" id="MDH6182132.1"/>
    </source>
</evidence>
<dbReference type="Proteomes" id="UP001160142">
    <property type="component" value="Unassembled WGS sequence"/>
</dbReference>
<proteinExistence type="predicted"/>
<comment type="caution">
    <text evidence="1">The sequence shown here is derived from an EMBL/GenBank/DDBJ whole genome shotgun (WGS) entry which is preliminary data.</text>
</comment>
<evidence type="ECO:0000313" key="2">
    <source>
        <dbReference type="Proteomes" id="UP001160142"/>
    </source>
</evidence>
<sequence>MTLTTPPALDPSGGLNRSGEIDWSLIESVANIVFVGKENDVPVAIIQLNQQRLYALTTVTGIAVGTFTSVEDAQLAFEELRAEH</sequence>
<organism evidence="1 2">
    <name type="scientific">Antiquaquibacter oligotrophicus</name>
    <dbReference type="NCBI Taxonomy" id="2880260"/>
    <lineage>
        <taxon>Bacteria</taxon>
        <taxon>Bacillati</taxon>
        <taxon>Actinomycetota</taxon>
        <taxon>Actinomycetes</taxon>
        <taxon>Micrococcales</taxon>
        <taxon>Microbacteriaceae</taxon>
        <taxon>Antiquaquibacter</taxon>
    </lineage>
</organism>
<gene>
    <name evidence="1" type="ORF">M2152_002314</name>
</gene>
<reference evidence="1 2" key="1">
    <citation type="submission" date="2023-04" db="EMBL/GenBank/DDBJ databases">
        <title>Genome Encyclopedia of Bacteria and Archaea VI: Functional Genomics of Type Strains.</title>
        <authorList>
            <person name="Whitman W."/>
        </authorList>
    </citation>
    <scope>NUCLEOTIDE SEQUENCE [LARGE SCALE GENOMIC DNA]</scope>
    <source>
        <strain evidence="1 2">SG_E_30_P1</strain>
    </source>
</reference>
<name>A0ABT6KSG5_9MICO</name>